<dbReference type="OrthoDB" id="3762657at2759"/>
<dbReference type="EMBL" id="QKWP01000068">
    <property type="protein sequence ID" value="RIB28376.1"/>
    <property type="molecule type" value="Genomic_DNA"/>
</dbReference>
<gene>
    <name evidence="1" type="ORF">C2G38_2059578</name>
</gene>
<protein>
    <recommendedName>
        <fullName evidence="3">Trypsin-like cysteine/serine peptidase domain-containing protein</fullName>
    </recommendedName>
</protein>
<evidence type="ECO:0000313" key="1">
    <source>
        <dbReference type="EMBL" id="RIB28376.1"/>
    </source>
</evidence>
<sequence length="327" mass="36534">MKPYLELLSFVKVNNSLSKLNEIFNQVNTLVKNFKVVNVTISTKYKVNNIVIYLDQPELYQAFINSIKKLNPIPIIDGPNKAIKENSSTLKSRENNSPTLESREEILSGYAIGHQKEGITYKCTASFWVRQQGLAYLTTVGHCAANGTLDPHGAVRFFFIEPGTENIKYFGNMTRYSIEPVDRGFILPSDGYSESPFIYSKELKGPLFAIVDFTRTRVSFTEGTVLCKSGSTTGYDCGKVTSVKVKTVLIIKDYGVSNYEDLTEVSTRCEYGDSGAPVFSFSNPLNYGTGVNMFGVVVGINSIKDLMYFMPLYQILDSDMNVITIRD</sequence>
<reference evidence="1 2" key="1">
    <citation type="submission" date="2018-06" db="EMBL/GenBank/DDBJ databases">
        <title>Comparative genomics reveals the genomic features of Rhizophagus irregularis, R. cerebriforme, R. diaphanum and Gigaspora rosea, and their symbiotic lifestyle signature.</title>
        <authorList>
            <person name="Morin E."/>
            <person name="San Clemente H."/>
            <person name="Chen E.C.H."/>
            <person name="De La Providencia I."/>
            <person name="Hainaut M."/>
            <person name="Kuo A."/>
            <person name="Kohler A."/>
            <person name="Murat C."/>
            <person name="Tang N."/>
            <person name="Roy S."/>
            <person name="Loubradou J."/>
            <person name="Henrissat B."/>
            <person name="Grigoriev I.V."/>
            <person name="Corradi N."/>
            <person name="Roux C."/>
            <person name="Martin F.M."/>
        </authorList>
    </citation>
    <scope>NUCLEOTIDE SEQUENCE [LARGE SCALE GENOMIC DNA]</scope>
    <source>
        <strain evidence="1 2">DAOM 194757</strain>
    </source>
</reference>
<name>A0A397W9Y5_9GLOM</name>
<dbReference type="InterPro" id="IPR043504">
    <property type="entry name" value="Peptidase_S1_PA_chymotrypsin"/>
</dbReference>
<dbReference type="Proteomes" id="UP000266673">
    <property type="component" value="Unassembled WGS sequence"/>
</dbReference>
<accession>A0A397W9Y5</accession>
<proteinExistence type="predicted"/>
<dbReference type="CDD" id="cd21112">
    <property type="entry name" value="alphaLP-like"/>
    <property type="match status" value="1"/>
</dbReference>
<dbReference type="SUPFAM" id="SSF50494">
    <property type="entry name" value="Trypsin-like serine proteases"/>
    <property type="match status" value="1"/>
</dbReference>
<comment type="caution">
    <text evidence="1">The sequence shown here is derived from an EMBL/GenBank/DDBJ whole genome shotgun (WGS) entry which is preliminary data.</text>
</comment>
<dbReference type="AlphaFoldDB" id="A0A397W9Y5"/>
<evidence type="ECO:0008006" key="3">
    <source>
        <dbReference type="Google" id="ProtNLM"/>
    </source>
</evidence>
<organism evidence="1 2">
    <name type="scientific">Gigaspora rosea</name>
    <dbReference type="NCBI Taxonomy" id="44941"/>
    <lineage>
        <taxon>Eukaryota</taxon>
        <taxon>Fungi</taxon>
        <taxon>Fungi incertae sedis</taxon>
        <taxon>Mucoromycota</taxon>
        <taxon>Glomeromycotina</taxon>
        <taxon>Glomeromycetes</taxon>
        <taxon>Diversisporales</taxon>
        <taxon>Gigasporaceae</taxon>
        <taxon>Gigaspora</taxon>
    </lineage>
</organism>
<keyword evidence="2" id="KW-1185">Reference proteome</keyword>
<evidence type="ECO:0000313" key="2">
    <source>
        <dbReference type="Proteomes" id="UP000266673"/>
    </source>
</evidence>
<dbReference type="Gene3D" id="2.40.10.10">
    <property type="entry name" value="Trypsin-like serine proteases"/>
    <property type="match status" value="2"/>
</dbReference>
<dbReference type="InterPro" id="IPR009003">
    <property type="entry name" value="Peptidase_S1_PA"/>
</dbReference>